<dbReference type="Gene3D" id="2.60.40.3960">
    <property type="entry name" value="Velvet domain"/>
    <property type="match status" value="1"/>
</dbReference>
<comment type="caution">
    <text evidence="14">The sequence shown here is derived from an EMBL/GenBank/DDBJ whole genome shotgun (WGS) entry which is preliminary data.</text>
</comment>
<feature type="compositionally biased region" description="Polar residues" evidence="12">
    <location>
        <begin position="9"/>
        <end position="21"/>
    </location>
</feature>
<dbReference type="CDD" id="cd00817">
    <property type="entry name" value="ValRS_core"/>
    <property type="match status" value="1"/>
</dbReference>
<dbReference type="InterPro" id="IPR033705">
    <property type="entry name" value="Anticodon_Ia_Val"/>
</dbReference>
<dbReference type="AlphaFoldDB" id="A0A2T9YM18"/>
<dbReference type="Pfam" id="PF00133">
    <property type="entry name" value="tRNA-synt_1"/>
    <property type="match status" value="1"/>
</dbReference>
<evidence type="ECO:0000256" key="4">
    <source>
        <dbReference type="ARBA" id="ARBA00022598"/>
    </source>
</evidence>
<dbReference type="GO" id="GO:0005524">
    <property type="term" value="F:ATP binding"/>
    <property type="evidence" value="ECO:0007669"/>
    <property type="project" value="UniProtKB-KW"/>
</dbReference>
<dbReference type="InterPro" id="IPR038491">
    <property type="entry name" value="Velvet_dom_sf"/>
</dbReference>
<feature type="region of interest" description="Disordered" evidence="12">
    <location>
        <begin position="1"/>
        <end position="21"/>
    </location>
</feature>
<organism evidence="14 15">
    <name type="scientific">Furculomyces boomerangus</name>
    <dbReference type="NCBI Taxonomy" id="61424"/>
    <lineage>
        <taxon>Eukaryota</taxon>
        <taxon>Fungi</taxon>
        <taxon>Fungi incertae sedis</taxon>
        <taxon>Zoopagomycota</taxon>
        <taxon>Kickxellomycotina</taxon>
        <taxon>Harpellomycetes</taxon>
        <taxon>Harpellales</taxon>
        <taxon>Harpellaceae</taxon>
        <taxon>Furculomyces</taxon>
    </lineage>
</organism>
<dbReference type="STRING" id="61424.A0A2T9YM18"/>
<dbReference type="InterPro" id="IPR013155">
    <property type="entry name" value="M/V/L/I-tRNA-synth_anticd-bd"/>
</dbReference>
<dbReference type="PROSITE" id="PS51821">
    <property type="entry name" value="VELVET"/>
    <property type="match status" value="1"/>
</dbReference>
<dbReference type="PROSITE" id="PS00178">
    <property type="entry name" value="AA_TRNA_LIGASE_I"/>
    <property type="match status" value="1"/>
</dbReference>
<evidence type="ECO:0000256" key="6">
    <source>
        <dbReference type="ARBA" id="ARBA00022840"/>
    </source>
</evidence>
<dbReference type="OrthoDB" id="629407at2759"/>
<evidence type="ECO:0000313" key="14">
    <source>
        <dbReference type="EMBL" id="PVU93395.1"/>
    </source>
</evidence>
<comment type="catalytic activity">
    <reaction evidence="10">
        <text>tRNA(Val) + L-valine + ATP = L-valyl-tRNA(Val) + AMP + diphosphate</text>
        <dbReference type="Rhea" id="RHEA:10704"/>
        <dbReference type="Rhea" id="RHEA-COMP:9672"/>
        <dbReference type="Rhea" id="RHEA-COMP:9708"/>
        <dbReference type="ChEBI" id="CHEBI:30616"/>
        <dbReference type="ChEBI" id="CHEBI:33019"/>
        <dbReference type="ChEBI" id="CHEBI:57762"/>
        <dbReference type="ChEBI" id="CHEBI:78442"/>
        <dbReference type="ChEBI" id="CHEBI:78537"/>
        <dbReference type="ChEBI" id="CHEBI:456215"/>
        <dbReference type="EC" id="6.1.1.9"/>
    </reaction>
</comment>
<dbReference type="SUPFAM" id="SSF50677">
    <property type="entry name" value="ValRS/IleRS/LeuRS editing domain"/>
    <property type="match status" value="1"/>
</dbReference>
<keyword evidence="6 11" id="KW-0067">ATP-binding</keyword>
<evidence type="ECO:0000259" key="13">
    <source>
        <dbReference type="PROSITE" id="PS51821"/>
    </source>
</evidence>
<evidence type="ECO:0000256" key="2">
    <source>
        <dbReference type="ARBA" id="ARBA00005594"/>
    </source>
</evidence>
<dbReference type="GO" id="GO:0005829">
    <property type="term" value="C:cytosol"/>
    <property type="evidence" value="ECO:0007669"/>
    <property type="project" value="TreeGrafter"/>
</dbReference>
<keyword evidence="5 11" id="KW-0547">Nucleotide-binding</keyword>
<feature type="domain" description="Velvet" evidence="13">
    <location>
        <begin position="23"/>
        <end position="219"/>
    </location>
</feature>
<dbReference type="NCBIfam" id="NF004349">
    <property type="entry name" value="PRK05729.1"/>
    <property type="match status" value="1"/>
</dbReference>
<dbReference type="FunFam" id="3.40.50.620:FF:000020">
    <property type="entry name" value="Valine--tRNA ligase, mitochondrial"/>
    <property type="match status" value="1"/>
</dbReference>
<dbReference type="GO" id="GO:0006438">
    <property type="term" value="P:valyl-tRNA aminoacylation"/>
    <property type="evidence" value="ECO:0007669"/>
    <property type="project" value="InterPro"/>
</dbReference>
<dbReference type="GO" id="GO:0004832">
    <property type="term" value="F:valine-tRNA ligase activity"/>
    <property type="evidence" value="ECO:0007669"/>
    <property type="project" value="UniProtKB-EC"/>
</dbReference>
<dbReference type="Gene3D" id="3.40.50.620">
    <property type="entry name" value="HUPs"/>
    <property type="match status" value="2"/>
</dbReference>
<dbReference type="PANTHER" id="PTHR11946">
    <property type="entry name" value="VALYL-TRNA SYNTHETASES"/>
    <property type="match status" value="1"/>
</dbReference>
<dbReference type="SUPFAM" id="SSF47323">
    <property type="entry name" value="Anticodon-binding domain of a subclass of class I aminoacyl-tRNA synthetases"/>
    <property type="match status" value="1"/>
</dbReference>
<evidence type="ECO:0000256" key="12">
    <source>
        <dbReference type="SAM" id="MobiDB-lite"/>
    </source>
</evidence>
<dbReference type="InterPro" id="IPR002303">
    <property type="entry name" value="Valyl-tRNA_ligase"/>
</dbReference>
<dbReference type="Pfam" id="PF08264">
    <property type="entry name" value="Anticodon_1"/>
    <property type="match status" value="1"/>
</dbReference>
<dbReference type="GO" id="GO:0002161">
    <property type="term" value="F:aminoacyl-tRNA deacylase activity"/>
    <property type="evidence" value="ECO:0007669"/>
    <property type="project" value="InterPro"/>
</dbReference>
<gene>
    <name evidence="14" type="ORF">BB559_003291</name>
</gene>
<dbReference type="InterPro" id="IPR009008">
    <property type="entry name" value="Val/Leu/Ile-tRNA-synth_edit"/>
</dbReference>
<keyword evidence="8 11" id="KW-0030">Aminoacyl-tRNA synthetase</keyword>
<dbReference type="PANTHER" id="PTHR11946:SF57">
    <property type="entry name" value="VALINE--TRNA LIGASE, MITOCHONDRIAL-RELATED"/>
    <property type="match status" value="1"/>
</dbReference>
<dbReference type="Proteomes" id="UP000245699">
    <property type="component" value="Unassembled WGS sequence"/>
</dbReference>
<evidence type="ECO:0000256" key="11">
    <source>
        <dbReference type="RuleBase" id="RU363035"/>
    </source>
</evidence>
<dbReference type="InterPro" id="IPR014729">
    <property type="entry name" value="Rossmann-like_a/b/a_fold"/>
</dbReference>
<comment type="similarity">
    <text evidence="2 11">Belongs to the class-I aminoacyl-tRNA synthetase family.</text>
</comment>
<comment type="subcellular location">
    <subcellularLocation>
        <location evidence="1">Cytoplasm</location>
    </subcellularLocation>
</comment>
<keyword evidence="7 11" id="KW-0648">Protein biosynthesis</keyword>
<dbReference type="Gene3D" id="3.90.740.10">
    <property type="entry name" value="Valyl/Leucyl/Isoleucyl-tRNA synthetase, editing domain"/>
    <property type="match status" value="1"/>
</dbReference>
<dbReference type="InterPro" id="IPR037525">
    <property type="entry name" value="Velvet_dom"/>
</dbReference>
<evidence type="ECO:0000256" key="10">
    <source>
        <dbReference type="ARBA" id="ARBA00047552"/>
    </source>
</evidence>
<evidence type="ECO:0000256" key="5">
    <source>
        <dbReference type="ARBA" id="ARBA00022741"/>
    </source>
</evidence>
<keyword evidence="4 11" id="KW-0436">Ligase</keyword>
<sequence length="1269" mass="145521">MESDFRQDGYSQRVSGNTLNPSASNRRFDLIIVQHPLRARMCGFGEKDRRPIDPPPAVKLVVYNDKDEIIELDETESTKMVVSASLWSEDGTKKCDVVINPSSIPSPQTSTYNNSVAVMSLNDPQKMKNLVGTSVSSGFYLQDHNKQSGTFFIFHDLSVRTEGKFCLKFSFIDLERTRILAEKLSNPFDVYSAKNFPGMTGSTELSKAFSEQGIRIPIRKNPRNDIETGWIDYWQKNNLNVPKTRKESLQFHTDMKNEEHDFYMLAPPPNVTGVLHLGHAMTASIQDVFARWYRMKGYNVSWVPGTDHAGISTQVIVEKKLAKDKKLTRHQLGREEFIDEVWKWKNSRESLISHQLKRIGSSMNWDKEYFTMDTDHSKTVQDAFITLFNNGIIYRDTRTVNWSCALQSVISDIEVDHIELDTPTFINVPGSKKPILFGVMYDFVYTVVDKQRKEIGKVTISTTRPETILGDVAVAIHPQDDRYMKYHDQYVLHPVSQEMIPIVTDPVLVDKDFGTGVVKITPSHDLNDYECSKRHGLPLRNVLNNDGTINTDIKNGSQFNGLTRWEAREKIIDYMDKLGMYKGNTRENDVEFFTSVAICSRSGDVIEPLLMPQWYVKMDDLSQQAIRYVRDQEITIIPSRFEAHWFKWLSEIKDWCISRQLWWGHRVPAYKVTFNLPNTAKPQNQVTTAKEIWVAAKSIKEAQEIAIDKLKSYGEYNINNILVEQDEDVLDTWFSSGLLPLTVFNSSGENSHALEKSEKKVLSHLLETGNDILFFWVSRMVMLCSYFSKCPPFKTVLLHPMICDSSGRKMSKSLGNVLDPLSVIEGSSLETLKNELKSGLLSEKELEAGLKNLCYEYPNGIPAYGADALRMTLSQINVDINAVKENYHFINKLWNVYNFVSQHAIKNIDKVTKAIEENYVNMQLSIFDKYILSRLSSVVTSSNKYLEKHRSGIAAERVKSFILRDFCESYIDYIKPVMFGRIESSSQNEITHTLTLLIVFESCLRLLHPFIPFMTEELYKKLAGIPIDLQRVSKDFFEKWDTQQYIDDESSVMTMAYPSSRIYKQFSDQIAESKARLIFDIVRTIRMVRQTHNIPKIKPFDSVAILTSVSDNSKMDAGLCGNEFINMNPSLIAETIDNLGNNIKYFGGCNDIYCRVVDDSKRTLDPETISVSISQNTVIEIYFSNDMGVESKDNIWGDLEKDKIKLNKQNKLLKHREKLEEQLEMLVSKTNNPKYQQFATTKAKEADVLKAGQIRSKIDRLNSQIEKME</sequence>
<dbReference type="SUPFAM" id="SSF52374">
    <property type="entry name" value="Nucleotidylyl transferase"/>
    <property type="match status" value="1"/>
</dbReference>
<evidence type="ECO:0000256" key="3">
    <source>
        <dbReference type="ARBA" id="ARBA00013169"/>
    </source>
</evidence>
<name>A0A2T9YM18_9FUNG</name>
<keyword evidence="15" id="KW-1185">Reference proteome</keyword>
<proteinExistence type="inferred from homology"/>
<reference evidence="14 15" key="1">
    <citation type="journal article" date="2018" name="MBio">
        <title>Comparative Genomics Reveals the Core Gene Toolbox for the Fungus-Insect Symbiosis.</title>
        <authorList>
            <person name="Wang Y."/>
            <person name="Stata M."/>
            <person name="Wang W."/>
            <person name="Stajich J.E."/>
            <person name="White M.M."/>
            <person name="Moncalvo J.M."/>
        </authorList>
    </citation>
    <scope>NUCLEOTIDE SEQUENCE [LARGE SCALE GENOMIC DNA]</scope>
    <source>
        <strain evidence="14 15">AUS-77-4</strain>
    </source>
</reference>
<dbReference type="PRINTS" id="PR00986">
    <property type="entry name" value="TRNASYNTHVAL"/>
</dbReference>
<evidence type="ECO:0000313" key="15">
    <source>
        <dbReference type="Proteomes" id="UP000245699"/>
    </source>
</evidence>
<dbReference type="InterPro" id="IPR001412">
    <property type="entry name" value="aa-tRNA-synth_I_CS"/>
</dbReference>
<dbReference type="NCBIfam" id="TIGR00422">
    <property type="entry name" value="valS"/>
    <property type="match status" value="1"/>
</dbReference>
<evidence type="ECO:0000256" key="8">
    <source>
        <dbReference type="ARBA" id="ARBA00023146"/>
    </source>
</evidence>
<dbReference type="Pfam" id="PF11754">
    <property type="entry name" value="Velvet"/>
    <property type="match status" value="1"/>
</dbReference>
<evidence type="ECO:0000256" key="1">
    <source>
        <dbReference type="ARBA" id="ARBA00004496"/>
    </source>
</evidence>
<dbReference type="Gene3D" id="1.10.730.10">
    <property type="entry name" value="Isoleucyl-tRNA Synthetase, Domain 1"/>
    <property type="match status" value="1"/>
</dbReference>
<evidence type="ECO:0000256" key="7">
    <source>
        <dbReference type="ARBA" id="ARBA00022917"/>
    </source>
</evidence>
<dbReference type="EC" id="6.1.1.9" evidence="3"/>
<dbReference type="CDD" id="cd07962">
    <property type="entry name" value="Anticodon_Ia_Val"/>
    <property type="match status" value="1"/>
</dbReference>
<dbReference type="InterPro" id="IPR009080">
    <property type="entry name" value="tRNAsynth_Ia_anticodon-bd"/>
</dbReference>
<protein>
    <recommendedName>
        <fullName evidence="3">valine--tRNA ligase</fullName>
        <ecNumber evidence="3">6.1.1.9</ecNumber>
    </recommendedName>
    <alternativeName>
        <fullName evidence="9">Valyl-tRNA synthetase</fullName>
    </alternativeName>
</protein>
<dbReference type="InterPro" id="IPR002300">
    <property type="entry name" value="aa-tRNA-synth_Ia"/>
</dbReference>
<dbReference type="EMBL" id="MBFT01000323">
    <property type="protein sequence ID" value="PVU93395.1"/>
    <property type="molecule type" value="Genomic_DNA"/>
</dbReference>
<evidence type="ECO:0000256" key="9">
    <source>
        <dbReference type="ARBA" id="ARBA00029936"/>
    </source>
</evidence>
<accession>A0A2T9YM18</accession>